<accession>A0A0E9WHY9</accession>
<reference evidence="1" key="1">
    <citation type="submission" date="2014-11" db="EMBL/GenBank/DDBJ databases">
        <authorList>
            <person name="Amaro Gonzalez C."/>
        </authorList>
    </citation>
    <scope>NUCLEOTIDE SEQUENCE</scope>
</reference>
<evidence type="ECO:0000313" key="1">
    <source>
        <dbReference type="EMBL" id="JAH90009.1"/>
    </source>
</evidence>
<dbReference type="EMBL" id="GBXM01018568">
    <property type="protein sequence ID" value="JAH90009.1"/>
    <property type="molecule type" value="Transcribed_RNA"/>
</dbReference>
<proteinExistence type="predicted"/>
<organism evidence="1">
    <name type="scientific">Anguilla anguilla</name>
    <name type="common">European freshwater eel</name>
    <name type="synonym">Muraena anguilla</name>
    <dbReference type="NCBI Taxonomy" id="7936"/>
    <lineage>
        <taxon>Eukaryota</taxon>
        <taxon>Metazoa</taxon>
        <taxon>Chordata</taxon>
        <taxon>Craniata</taxon>
        <taxon>Vertebrata</taxon>
        <taxon>Euteleostomi</taxon>
        <taxon>Actinopterygii</taxon>
        <taxon>Neopterygii</taxon>
        <taxon>Teleostei</taxon>
        <taxon>Anguilliformes</taxon>
        <taxon>Anguillidae</taxon>
        <taxon>Anguilla</taxon>
    </lineage>
</organism>
<sequence>MASIEYVYVTCIPEVRCEKDQLSQILKGGEACP</sequence>
<reference evidence="1" key="2">
    <citation type="journal article" date="2015" name="Fish Shellfish Immunol.">
        <title>Early steps in the European eel (Anguilla anguilla)-Vibrio vulnificus interaction in the gills: Role of the RtxA13 toxin.</title>
        <authorList>
            <person name="Callol A."/>
            <person name="Pajuelo D."/>
            <person name="Ebbesson L."/>
            <person name="Teles M."/>
            <person name="MacKenzie S."/>
            <person name="Amaro C."/>
        </authorList>
    </citation>
    <scope>NUCLEOTIDE SEQUENCE</scope>
</reference>
<protein>
    <submittedName>
        <fullName evidence="1">Uncharacterized protein</fullName>
    </submittedName>
</protein>
<dbReference type="AlphaFoldDB" id="A0A0E9WHY9"/>
<name>A0A0E9WHY9_ANGAN</name>